<sequence>MKSVNITKLCCFNVIILLHIDIASSGSISTRFRTDSALIIPERIDLISNFKSFILRHKPTSCRTDLTYCEDVDTYPYNHIKSVLLRRDMPKVFFGRDELPVDLTTKSRNEESYICKSIKKTIFPTMGQNIDNQWKYIINQGDRDGFVQGIQIEICQTPNRQCDYPGSLAMGYRTICKQKYAYRRLISLSNVGIPEADTFKIPSACCCSYERTFEFMNRRRGGEMRENF</sequence>
<evidence type="ECO:0000256" key="4">
    <source>
        <dbReference type="SAM" id="SignalP"/>
    </source>
</evidence>
<dbReference type="InterPro" id="IPR052444">
    <property type="entry name" value="Spz/Toll_ligand-like"/>
</dbReference>
<keyword evidence="1 4" id="KW-0732">Signal</keyword>
<reference evidence="6 7" key="1">
    <citation type="submission" date="2024-05" db="EMBL/GenBank/DDBJ databases">
        <title>Genetic variation in Jamaican populations of the coffee berry borer (Hypothenemus hampei).</title>
        <authorList>
            <person name="Errbii M."/>
            <person name="Myrie A."/>
        </authorList>
    </citation>
    <scope>NUCLEOTIDE SEQUENCE [LARGE SCALE GENOMIC DNA]</scope>
    <source>
        <strain evidence="6">JA-Hopewell-2020-01-JO</strain>
        <tissue evidence="6">Whole body</tissue>
    </source>
</reference>
<evidence type="ECO:0000259" key="5">
    <source>
        <dbReference type="Pfam" id="PF16077"/>
    </source>
</evidence>
<dbReference type="Pfam" id="PF16077">
    <property type="entry name" value="Spaetzle"/>
    <property type="match status" value="1"/>
</dbReference>
<keyword evidence="3" id="KW-0325">Glycoprotein</keyword>
<evidence type="ECO:0000256" key="3">
    <source>
        <dbReference type="ARBA" id="ARBA00023180"/>
    </source>
</evidence>
<dbReference type="PANTHER" id="PTHR23199">
    <property type="entry name" value="NEUROTROPHIN 1-RELATED"/>
    <property type="match status" value="1"/>
</dbReference>
<protein>
    <recommendedName>
        <fullName evidence="5">Spaetzle domain-containing protein</fullName>
    </recommendedName>
</protein>
<dbReference type="PANTHER" id="PTHR23199:SF12">
    <property type="entry name" value="NEUROTROPHIN 1-RELATED"/>
    <property type="match status" value="1"/>
</dbReference>
<keyword evidence="7" id="KW-1185">Reference proteome</keyword>
<keyword evidence="2" id="KW-1015">Disulfide bond</keyword>
<dbReference type="Proteomes" id="UP001566132">
    <property type="component" value="Unassembled WGS sequence"/>
</dbReference>
<dbReference type="SUPFAM" id="SSF57501">
    <property type="entry name" value="Cystine-knot cytokines"/>
    <property type="match status" value="1"/>
</dbReference>
<dbReference type="EMBL" id="JBDJPC010000005">
    <property type="protein sequence ID" value="KAL1502476.1"/>
    <property type="molecule type" value="Genomic_DNA"/>
</dbReference>
<name>A0ABD1EYJ2_HYPHA</name>
<evidence type="ECO:0000256" key="1">
    <source>
        <dbReference type="ARBA" id="ARBA00022729"/>
    </source>
</evidence>
<dbReference type="AlphaFoldDB" id="A0ABD1EYJ2"/>
<feature type="signal peptide" evidence="4">
    <location>
        <begin position="1"/>
        <end position="25"/>
    </location>
</feature>
<accession>A0ABD1EYJ2</accession>
<comment type="caution">
    <text evidence="6">The sequence shown here is derived from an EMBL/GenBank/DDBJ whole genome shotgun (WGS) entry which is preliminary data.</text>
</comment>
<evidence type="ECO:0000313" key="6">
    <source>
        <dbReference type="EMBL" id="KAL1502476.1"/>
    </source>
</evidence>
<dbReference type="FunFam" id="2.10.90.10:FF:000056">
    <property type="entry name" value="Protein spaetzle"/>
    <property type="match status" value="1"/>
</dbReference>
<feature type="chain" id="PRO_5044758862" description="Spaetzle domain-containing protein" evidence="4">
    <location>
        <begin position="26"/>
        <end position="228"/>
    </location>
</feature>
<proteinExistence type="predicted"/>
<evidence type="ECO:0000313" key="7">
    <source>
        <dbReference type="Proteomes" id="UP001566132"/>
    </source>
</evidence>
<dbReference type="InterPro" id="IPR029034">
    <property type="entry name" value="Cystine-knot_cytokine"/>
</dbReference>
<dbReference type="Gene3D" id="2.10.90.10">
    <property type="entry name" value="Cystine-knot cytokines"/>
    <property type="match status" value="1"/>
</dbReference>
<dbReference type="InterPro" id="IPR032104">
    <property type="entry name" value="Spaetzle"/>
</dbReference>
<organism evidence="6 7">
    <name type="scientific">Hypothenemus hampei</name>
    <name type="common">Coffee berry borer</name>
    <dbReference type="NCBI Taxonomy" id="57062"/>
    <lineage>
        <taxon>Eukaryota</taxon>
        <taxon>Metazoa</taxon>
        <taxon>Ecdysozoa</taxon>
        <taxon>Arthropoda</taxon>
        <taxon>Hexapoda</taxon>
        <taxon>Insecta</taxon>
        <taxon>Pterygota</taxon>
        <taxon>Neoptera</taxon>
        <taxon>Endopterygota</taxon>
        <taxon>Coleoptera</taxon>
        <taxon>Polyphaga</taxon>
        <taxon>Cucujiformia</taxon>
        <taxon>Curculionidae</taxon>
        <taxon>Scolytinae</taxon>
        <taxon>Hypothenemus</taxon>
    </lineage>
</organism>
<feature type="domain" description="Spaetzle" evidence="5">
    <location>
        <begin position="113"/>
        <end position="208"/>
    </location>
</feature>
<dbReference type="GO" id="GO:0005615">
    <property type="term" value="C:extracellular space"/>
    <property type="evidence" value="ECO:0007669"/>
    <property type="project" value="UniProtKB-ARBA"/>
</dbReference>
<evidence type="ECO:0000256" key="2">
    <source>
        <dbReference type="ARBA" id="ARBA00023157"/>
    </source>
</evidence>
<gene>
    <name evidence="6" type="ORF">ABEB36_007612</name>
</gene>